<evidence type="ECO:0000313" key="3">
    <source>
        <dbReference type="RefSeq" id="XP_005101181.2"/>
    </source>
</evidence>
<proteinExistence type="predicted"/>
<evidence type="ECO:0000256" key="1">
    <source>
        <dbReference type="SAM" id="MobiDB-lite"/>
    </source>
</evidence>
<sequence>MSRSHLGSQLTCTVTACWICEYTYLFIHFLVVLMCYTMCPSPVLACCTDSVLTVRLTDDFGGDFFAPAVVQSHPTDATTPPTPAHSAFTDGSPPVGHEHTTKLVPGFGDTSSTSNSEEETSARNFGPTDRTSVDGWDFTSTSAGDGTTPPTEAAPTTFDPFFNLFPNTNVFGFPFSAGTGNPSTINPNTDSTTAGSEFPTPPEVMSSPFAPSPGDSNNTTTAPNTNITTTVPNPNTTTAPNSNITTTVPNPNTTTAPNTNTTTVPNTNITTTAPNTTTTTANPEIPTAPEVMHKPFAPTRGDPNITTTAPNTNITTTVANTNPNTTTNPKTNPVSSEIPPGPPEMDPLGHTPPAPTLSTPTITVDLADSEKQHQTVFITILDRKEVSISVVL</sequence>
<protein>
    <submittedName>
        <fullName evidence="3">Mucin-2-like</fullName>
    </submittedName>
</protein>
<feature type="compositionally biased region" description="Pro residues" evidence="1">
    <location>
        <begin position="339"/>
        <end position="355"/>
    </location>
</feature>
<feature type="compositionally biased region" description="Polar residues" evidence="1">
    <location>
        <begin position="181"/>
        <end position="195"/>
    </location>
</feature>
<evidence type="ECO:0000313" key="2">
    <source>
        <dbReference type="Proteomes" id="UP000694888"/>
    </source>
</evidence>
<dbReference type="PROSITE" id="PS51257">
    <property type="entry name" value="PROKAR_LIPOPROTEIN"/>
    <property type="match status" value="1"/>
</dbReference>
<keyword evidence="2" id="KW-1185">Reference proteome</keyword>
<dbReference type="RefSeq" id="XP_005101181.2">
    <property type="nucleotide sequence ID" value="XM_005101124.2"/>
</dbReference>
<organism evidence="2 3">
    <name type="scientific">Aplysia californica</name>
    <name type="common">California sea hare</name>
    <dbReference type="NCBI Taxonomy" id="6500"/>
    <lineage>
        <taxon>Eukaryota</taxon>
        <taxon>Metazoa</taxon>
        <taxon>Spiralia</taxon>
        <taxon>Lophotrochozoa</taxon>
        <taxon>Mollusca</taxon>
        <taxon>Gastropoda</taxon>
        <taxon>Heterobranchia</taxon>
        <taxon>Euthyneura</taxon>
        <taxon>Tectipleura</taxon>
        <taxon>Aplysiida</taxon>
        <taxon>Aplysioidea</taxon>
        <taxon>Aplysiidae</taxon>
        <taxon>Aplysia</taxon>
    </lineage>
</organism>
<gene>
    <name evidence="3" type="primary">LOC101851048</name>
</gene>
<dbReference type="GeneID" id="101851048"/>
<feature type="region of interest" description="Disordered" evidence="1">
    <location>
        <begin position="181"/>
        <end position="358"/>
    </location>
</feature>
<feature type="compositionally biased region" description="Low complexity" evidence="1">
    <location>
        <begin position="303"/>
        <end position="334"/>
    </location>
</feature>
<feature type="compositionally biased region" description="Low complexity" evidence="1">
    <location>
        <begin position="216"/>
        <end position="290"/>
    </location>
</feature>
<accession>A0ABM0JTK9</accession>
<feature type="region of interest" description="Disordered" evidence="1">
    <location>
        <begin position="92"/>
        <end position="160"/>
    </location>
</feature>
<name>A0ABM0JTK9_APLCA</name>
<reference evidence="3" key="1">
    <citation type="submission" date="2025-08" db="UniProtKB">
        <authorList>
            <consortium name="RefSeq"/>
        </authorList>
    </citation>
    <scope>IDENTIFICATION</scope>
</reference>
<dbReference type="Proteomes" id="UP000694888">
    <property type="component" value="Unplaced"/>
</dbReference>
<feature type="compositionally biased region" description="Low complexity" evidence="1">
    <location>
        <begin position="143"/>
        <end position="160"/>
    </location>
</feature>